<evidence type="ECO:0000313" key="2">
    <source>
        <dbReference type="Proteomes" id="UP000544122"/>
    </source>
</evidence>
<keyword evidence="2" id="KW-1185">Reference proteome</keyword>
<sequence length="78" mass="8649">MPDAQLTNKLSLRHTVRFRCPMCRADMEVLRVVSGRPGFEQRTLRCGKCGLIQEVQAAADPINTEGLARLGSSLRPPQ</sequence>
<name>A0A7Y4GQV2_9BRAD</name>
<dbReference type="RefSeq" id="WP_171579502.1">
    <property type="nucleotide sequence ID" value="NZ_JAAVLX010000003.1"/>
</dbReference>
<dbReference type="EMBL" id="JAAVLX010000003">
    <property type="protein sequence ID" value="NOJ40300.1"/>
    <property type="molecule type" value="Genomic_DNA"/>
</dbReference>
<dbReference type="AlphaFoldDB" id="A0A7Y4GQV2"/>
<gene>
    <name evidence="1" type="ORF">HCN58_11930</name>
</gene>
<proteinExistence type="predicted"/>
<comment type="caution">
    <text evidence="1">The sequence shown here is derived from an EMBL/GenBank/DDBJ whole genome shotgun (WGS) entry which is preliminary data.</text>
</comment>
<protein>
    <submittedName>
        <fullName evidence="1">Uncharacterized protein</fullName>
    </submittedName>
</protein>
<accession>A0A7Y4GQV2</accession>
<dbReference type="Proteomes" id="UP000544122">
    <property type="component" value="Unassembled WGS sequence"/>
</dbReference>
<evidence type="ECO:0000313" key="1">
    <source>
        <dbReference type="EMBL" id="NOJ40300.1"/>
    </source>
</evidence>
<reference evidence="1 2" key="1">
    <citation type="submission" date="2020-03" db="EMBL/GenBank/DDBJ databases">
        <title>Bradyrhizobium diversity isolated from nodules of Indigofera sp.</title>
        <authorList>
            <person name="Klepa M."/>
            <person name="Helene L."/>
            <person name="Hungria M."/>
        </authorList>
    </citation>
    <scope>NUCLEOTIDE SEQUENCE [LARGE SCALE GENOMIC DNA]</scope>
    <source>
        <strain evidence="1 2">WSM 1791</strain>
    </source>
</reference>
<organism evidence="1 2">
    <name type="scientific">Bradyrhizobium australiense</name>
    <dbReference type="NCBI Taxonomy" id="2721161"/>
    <lineage>
        <taxon>Bacteria</taxon>
        <taxon>Pseudomonadati</taxon>
        <taxon>Pseudomonadota</taxon>
        <taxon>Alphaproteobacteria</taxon>
        <taxon>Hyphomicrobiales</taxon>
        <taxon>Nitrobacteraceae</taxon>
        <taxon>Bradyrhizobium</taxon>
    </lineage>
</organism>